<accession>A0A1X9MDG7</accession>
<dbReference type="Proteomes" id="UP000193006">
    <property type="component" value="Chromosome"/>
</dbReference>
<dbReference type="InterPro" id="IPR038460">
    <property type="entry name" value="AcetylCoA_hyd_C_sf"/>
</dbReference>
<dbReference type="KEGG" id="bkw:BkAM31D_17500"/>
<organism evidence="5 6">
    <name type="scientific">Halalkalibacter krulwichiae</name>
    <dbReference type="NCBI Taxonomy" id="199441"/>
    <lineage>
        <taxon>Bacteria</taxon>
        <taxon>Bacillati</taxon>
        <taxon>Bacillota</taxon>
        <taxon>Bacilli</taxon>
        <taxon>Bacillales</taxon>
        <taxon>Bacillaceae</taxon>
        <taxon>Halalkalibacter</taxon>
    </lineage>
</organism>
<keyword evidence="6" id="KW-1185">Reference proteome</keyword>
<dbReference type="GO" id="GO:0006083">
    <property type="term" value="P:acetate metabolic process"/>
    <property type="evidence" value="ECO:0007669"/>
    <property type="project" value="InterPro"/>
</dbReference>
<evidence type="ECO:0000259" key="4">
    <source>
        <dbReference type="Pfam" id="PF13336"/>
    </source>
</evidence>
<dbReference type="RefSeq" id="WP_235820376.1">
    <property type="nucleotide sequence ID" value="NZ_CP020814.1"/>
</dbReference>
<dbReference type="SUPFAM" id="SSF100950">
    <property type="entry name" value="NagB/RpiA/CoA transferase-like"/>
    <property type="match status" value="2"/>
</dbReference>
<dbReference type="InterPro" id="IPR026888">
    <property type="entry name" value="AcetylCoA_hyd_C"/>
</dbReference>
<dbReference type="InterPro" id="IPR046433">
    <property type="entry name" value="ActCoA_hydro"/>
</dbReference>
<gene>
    <name evidence="5" type="primary">cat1</name>
    <name evidence="5" type="ORF">BkAM31D_17500</name>
</gene>
<reference evidence="5 6" key="1">
    <citation type="submission" date="2017-04" db="EMBL/GenBank/DDBJ databases">
        <title>Bacillus krulwichiae AM31D Genome sequencing and assembly.</title>
        <authorList>
            <person name="Krulwich T.A."/>
            <person name="Anastor L."/>
            <person name="Ehrlich R."/>
            <person name="Ehrlich G.D."/>
            <person name="Janto B."/>
        </authorList>
    </citation>
    <scope>NUCLEOTIDE SEQUENCE [LARGE SCALE GENOMIC DNA]</scope>
    <source>
        <strain evidence="5 6">AM31D</strain>
    </source>
</reference>
<dbReference type="Gene3D" id="3.40.1080.20">
    <property type="entry name" value="Acetyl-CoA hydrolase/transferase C-terminal domain"/>
    <property type="match status" value="1"/>
</dbReference>
<protein>
    <submittedName>
        <fullName evidence="5">Succinyl-CoA:coenzyme A transferase</fullName>
        <ecNumber evidence="5">2.8.3.-</ecNumber>
    </submittedName>
</protein>
<evidence type="ECO:0000313" key="5">
    <source>
        <dbReference type="EMBL" id="ARK31489.1"/>
    </source>
</evidence>
<dbReference type="AlphaFoldDB" id="A0A1X9MDG7"/>
<feature type="domain" description="Acetyl-CoA hydrolase/transferase N-terminal" evidence="3">
    <location>
        <begin position="75"/>
        <end position="176"/>
    </location>
</feature>
<dbReference type="EC" id="2.8.3.-" evidence="5"/>
<dbReference type="InterPro" id="IPR037171">
    <property type="entry name" value="NagB/RpiA_transferase-like"/>
</dbReference>
<dbReference type="Pfam" id="PF02550">
    <property type="entry name" value="AcetylCoA_hydro"/>
    <property type="match status" value="1"/>
</dbReference>
<evidence type="ECO:0000256" key="1">
    <source>
        <dbReference type="ARBA" id="ARBA00009632"/>
    </source>
</evidence>
<evidence type="ECO:0000259" key="3">
    <source>
        <dbReference type="Pfam" id="PF02550"/>
    </source>
</evidence>
<feature type="domain" description="Acetyl-CoA hydrolase/transferase C-terminal" evidence="4">
    <location>
        <begin position="268"/>
        <end position="407"/>
    </location>
</feature>
<proteinExistence type="inferred from homology"/>
<dbReference type="Gene3D" id="3.30.750.70">
    <property type="entry name" value="4-hydroxybutyrate coenzyme like domains"/>
    <property type="match status" value="1"/>
</dbReference>
<dbReference type="PANTHER" id="PTHR21432:SF20">
    <property type="entry name" value="ACETYL-COA HYDROLASE"/>
    <property type="match status" value="1"/>
</dbReference>
<evidence type="ECO:0000256" key="2">
    <source>
        <dbReference type="ARBA" id="ARBA00022679"/>
    </source>
</evidence>
<keyword evidence="2 5" id="KW-0808">Transferase</keyword>
<dbReference type="Pfam" id="PF13336">
    <property type="entry name" value="AcetylCoA_hyd_C"/>
    <property type="match status" value="1"/>
</dbReference>
<comment type="similarity">
    <text evidence="1">Belongs to the acetyl-CoA hydrolase/transferase family.</text>
</comment>
<dbReference type="InterPro" id="IPR003702">
    <property type="entry name" value="ActCoA_hydro_N"/>
</dbReference>
<dbReference type="Gene3D" id="3.40.1080.10">
    <property type="entry name" value="Glutaconate Coenzyme A-transferase"/>
    <property type="match status" value="1"/>
</dbReference>
<dbReference type="EMBL" id="CP020814">
    <property type="protein sequence ID" value="ARK31489.1"/>
    <property type="molecule type" value="Genomic_DNA"/>
</dbReference>
<dbReference type="PANTHER" id="PTHR21432">
    <property type="entry name" value="ACETYL-COA HYDROLASE-RELATED"/>
    <property type="match status" value="1"/>
</dbReference>
<name>A0A1X9MDG7_9BACI</name>
<evidence type="ECO:0000313" key="6">
    <source>
        <dbReference type="Proteomes" id="UP000193006"/>
    </source>
</evidence>
<sequence>MELQHLYKVKRSQTALEAVSIIECQEDIVVPLAIGEPGELINALGSHEGLNGNRLFQMLSFRPVLDVPPEKLKIVSMFLNKDERRAFYDKEIDLLPNHFSDVPEILKEITNEIVIMATVSPMSEEGYFSLGTNCDYVSSLIPFAKKVILEVNEFMPYTFGENQIHITQVDQLFESNQPLNETSDITLKEEDVIIGQKVASLIKDGDVLQIGFGAIPSAIMNFLKSHRDLTIFTEMLPDKIVDLYEAGAISNLKNPLKPGSMTATFAVGTKKLYDFIDKNNYVHLFPVNKTNDSCLIAEIDQLVTINATIEIDFLGQCNSESIGGRLYSSTGGQSDFGIGARMANNGKGIICLHSTAKGGTISKIVPTLAKGSAISTSKNDIDYVVTEYGVAKLRGKTVRERLKHLFRLRIQHLEESSVNKPMQWGYKKTE</sequence>
<dbReference type="GO" id="GO:0008775">
    <property type="term" value="F:acetate CoA-transferase activity"/>
    <property type="evidence" value="ECO:0007669"/>
    <property type="project" value="InterPro"/>
</dbReference>
<dbReference type="STRING" id="199441.BkAM31D_17500"/>